<feature type="transmembrane region" description="Helical" evidence="1">
    <location>
        <begin position="105"/>
        <end position="131"/>
    </location>
</feature>
<protein>
    <submittedName>
        <fullName evidence="3">CAAX amino terminal protease family protein</fullName>
    </submittedName>
</protein>
<evidence type="ECO:0000313" key="4">
    <source>
        <dbReference type="Proteomes" id="UP000006247"/>
    </source>
</evidence>
<feature type="transmembrane region" description="Helical" evidence="1">
    <location>
        <begin position="190"/>
        <end position="211"/>
    </location>
</feature>
<feature type="transmembrane region" description="Helical" evidence="1">
    <location>
        <begin position="247"/>
        <end position="267"/>
    </location>
</feature>
<name>C0E3T5_9CORY</name>
<dbReference type="Pfam" id="PF02517">
    <property type="entry name" value="Rce1-like"/>
    <property type="match status" value="1"/>
</dbReference>
<keyword evidence="3" id="KW-0378">Hydrolase</keyword>
<organism evidence="3 4">
    <name type="scientific">Corynebacterium matruchotii ATCC 33806</name>
    <dbReference type="NCBI Taxonomy" id="566549"/>
    <lineage>
        <taxon>Bacteria</taxon>
        <taxon>Bacillati</taxon>
        <taxon>Actinomycetota</taxon>
        <taxon>Actinomycetes</taxon>
        <taxon>Mycobacteriales</taxon>
        <taxon>Corynebacteriaceae</taxon>
        <taxon>Corynebacterium</taxon>
    </lineage>
</organism>
<keyword evidence="1" id="KW-0812">Transmembrane</keyword>
<accession>C0E3T5</accession>
<evidence type="ECO:0000259" key="2">
    <source>
        <dbReference type="Pfam" id="PF02517"/>
    </source>
</evidence>
<dbReference type="EMBL" id="ACEB01000022">
    <property type="protein sequence ID" value="EEG26828.1"/>
    <property type="molecule type" value="Genomic_DNA"/>
</dbReference>
<gene>
    <name evidence="3" type="ORF">CORMATOL_01651</name>
</gene>
<feature type="transmembrane region" description="Helical" evidence="1">
    <location>
        <begin position="67"/>
        <end position="84"/>
    </location>
</feature>
<dbReference type="RefSeq" id="WP_005521407.1">
    <property type="nucleotide sequence ID" value="NZ_EQ973329.1"/>
</dbReference>
<proteinExistence type="predicted"/>
<evidence type="ECO:0000256" key="1">
    <source>
        <dbReference type="SAM" id="Phobius"/>
    </source>
</evidence>
<dbReference type="InterPro" id="IPR003675">
    <property type="entry name" value="Rce1/LyrA-like_dom"/>
</dbReference>
<feature type="transmembrane region" description="Helical" evidence="1">
    <location>
        <begin position="151"/>
        <end position="169"/>
    </location>
</feature>
<evidence type="ECO:0000313" key="3">
    <source>
        <dbReference type="EMBL" id="EEG26828.1"/>
    </source>
</evidence>
<feature type="transmembrane region" description="Helical" evidence="1">
    <location>
        <begin position="31"/>
        <end position="52"/>
    </location>
</feature>
<keyword evidence="1" id="KW-1133">Transmembrane helix</keyword>
<reference evidence="3 4" key="1">
    <citation type="submission" date="2009-01" db="EMBL/GenBank/DDBJ databases">
        <authorList>
            <person name="Fulton L."/>
            <person name="Clifton S."/>
            <person name="Chinwalla A.T."/>
            <person name="Mitreva M."/>
            <person name="Sodergren E."/>
            <person name="Weinstock G."/>
            <person name="Clifton S."/>
            <person name="Dooling D.J."/>
            <person name="Fulton B."/>
            <person name="Minx P."/>
            <person name="Pepin K.H."/>
            <person name="Johnson M."/>
            <person name="Bhonagiri V."/>
            <person name="Nash W.E."/>
            <person name="Mardis E.R."/>
            <person name="Wilson R.K."/>
        </authorList>
    </citation>
    <scope>NUCLEOTIDE SEQUENCE [LARGE SCALE GENOMIC DNA]</scope>
    <source>
        <strain evidence="3 4">ATCC 33806</strain>
    </source>
</reference>
<keyword evidence="3" id="KW-0645">Protease</keyword>
<dbReference type="AlphaFoldDB" id="C0E3T5"/>
<sequence length="268" mass="30268">MPHYLYTRKHRGLILMEVVMDIFARQQAKPFFLVLIRLVVMAALAAVTYGILRMTGISRDFPPTDTIYFPFVTIICGIVIWRTFRQYNVSFWAYLGFERHRIGKDIAWGLLWLVVTYIPLIITLMGAMYLMFGADMFNHFEQIFSKSSPQLPGGAIATISILSTIIFLANAPIEEIIYRGWLQTGLTHRYGAVVAILVQGLLFGLQHTMFALDVRGMVVYGFAFFAWGITAGIIVHKQRRLAPMVIAHWIVNLIFGVGPTLATGFAAL</sequence>
<feature type="transmembrane region" description="Helical" evidence="1">
    <location>
        <begin position="217"/>
        <end position="235"/>
    </location>
</feature>
<dbReference type="GO" id="GO:0006508">
    <property type="term" value="P:proteolysis"/>
    <property type="evidence" value="ECO:0007669"/>
    <property type="project" value="UniProtKB-KW"/>
</dbReference>
<dbReference type="GO" id="GO:0080120">
    <property type="term" value="P:CAAX-box protein maturation"/>
    <property type="evidence" value="ECO:0007669"/>
    <property type="project" value="UniProtKB-ARBA"/>
</dbReference>
<dbReference type="GO" id="GO:0004175">
    <property type="term" value="F:endopeptidase activity"/>
    <property type="evidence" value="ECO:0007669"/>
    <property type="project" value="UniProtKB-ARBA"/>
</dbReference>
<dbReference type="HOGENOM" id="CLU_1150351_0_0_11"/>
<feature type="domain" description="CAAX prenyl protease 2/Lysostaphin resistance protein A-like" evidence="2">
    <location>
        <begin position="161"/>
        <end position="254"/>
    </location>
</feature>
<dbReference type="Proteomes" id="UP000006247">
    <property type="component" value="Unassembled WGS sequence"/>
</dbReference>
<comment type="caution">
    <text evidence="3">The sequence shown here is derived from an EMBL/GenBank/DDBJ whole genome shotgun (WGS) entry which is preliminary data.</text>
</comment>
<keyword evidence="1" id="KW-0472">Membrane</keyword>